<evidence type="ECO:0000256" key="7">
    <source>
        <dbReference type="ARBA" id="ARBA00022741"/>
    </source>
</evidence>
<keyword evidence="8 12" id="KW-0067">ATP-binding</keyword>
<dbReference type="SUPFAM" id="SSF52374">
    <property type="entry name" value="Nucleotidylyl transferase"/>
    <property type="match status" value="1"/>
</dbReference>
<dbReference type="InterPro" id="IPR002305">
    <property type="entry name" value="aa-tRNA-synth_Ic"/>
</dbReference>
<dbReference type="PRINTS" id="PR01039">
    <property type="entry name" value="TRNASYNTHTRP"/>
</dbReference>
<dbReference type="GO" id="GO:0005737">
    <property type="term" value="C:cytoplasm"/>
    <property type="evidence" value="ECO:0007669"/>
    <property type="project" value="UniProtKB-SubCell"/>
</dbReference>
<keyword evidence="15" id="KW-1185">Reference proteome</keyword>
<dbReference type="GeneID" id="89938795"/>
<feature type="region of interest" description="Disordered" evidence="13">
    <location>
        <begin position="437"/>
        <end position="485"/>
    </location>
</feature>
<dbReference type="InterPro" id="IPR002306">
    <property type="entry name" value="Trp-tRNA-ligase"/>
</dbReference>
<dbReference type="PANTHER" id="PTHR10055:SF1">
    <property type="entry name" value="TRYPTOPHAN--TRNA LIGASE, CYTOPLASMIC"/>
    <property type="match status" value="1"/>
</dbReference>
<dbReference type="Gene3D" id="3.40.50.620">
    <property type="entry name" value="HUPs"/>
    <property type="match status" value="1"/>
</dbReference>
<evidence type="ECO:0000256" key="9">
    <source>
        <dbReference type="ARBA" id="ARBA00022917"/>
    </source>
</evidence>
<name>A0AAN6YVG4_9PEZI</name>
<dbReference type="PROSITE" id="PS00178">
    <property type="entry name" value="AA_TRNA_LIGASE_I"/>
    <property type="match status" value="1"/>
</dbReference>
<gene>
    <name evidence="14" type="ORF">N656DRAFT_776617</name>
</gene>
<dbReference type="EMBL" id="MU853336">
    <property type="protein sequence ID" value="KAK4114474.1"/>
    <property type="molecule type" value="Genomic_DNA"/>
</dbReference>
<feature type="compositionally biased region" description="Basic and acidic residues" evidence="13">
    <location>
        <begin position="455"/>
        <end position="478"/>
    </location>
</feature>
<keyword evidence="7 12" id="KW-0547">Nucleotide-binding</keyword>
<proteinExistence type="inferred from homology"/>
<evidence type="ECO:0000256" key="13">
    <source>
        <dbReference type="SAM" id="MobiDB-lite"/>
    </source>
</evidence>
<dbReference type="Gene3D" id="1.10.240.10">
    <property type="entry name" value="Tyrosyl-Transfer RNA Synthetase"/>
    <property type="match status" value="1"/>
</dbReference>
<evidence type="ECO:0000256" key="1">
    <source>
        <dbReference type="ARBA" id="ARBA00004496"/>
    </source>
</evidence>
<dbReference type="InterPro" id="IPR014729">
    <property type="entry name" value="Rossmann-like_a/b/a_fold"/>
</dbReference>
<evidence type="ECO:0000313" key="15">
    <source>
        <dbReference type="Proteomes" id="UP001302812"/>
    </source>
</evidence>
<dbReference type="FunFam" id="3.40.50.620:FF:000033">
    <property type="entry name" value="tryptophan--tRNA ligase, cytoplasmic"/>
    <property type="match status" value="1"/>
</dbReference>
<dbReference type="EC" id="6.1.1.2" evidence="3"/>
<dbReference type="CDD" id="cd00806">
    <property type="entry name" value="TrpRS_core"/>
    <property type="match status" value="1"/>
</dbReference>
<evidence type="ECO:0000256" key="2">
    <source>
        <dbReference type="ARBA" id="ARBA00005594"/>
    </source>
</evidence>
<sequence length="485" mass="54746">MGTNVNEAALDESPMPQVVASKQTVDPYNVSGEVDENGVVKAIDYNKLVDEFGTKKIDDELLARLERLTGKRPHHFLRRGIVFSHRDLELILDRYERGEPFFLYTGRGPSSDSVHVGHTIPFEFTKWLQDTFDVPLVIMLTDDEKYLFSDKRTIEEVQGYCNANAKDIIAIGFDPDKTFIFSDFDYVGGAFYRNIVRLSKHITLNQARAIFGFNESTNIGRIHFGSIQGATSWASSFPHIFGDDEKRTVGIPALIPCAIDQDPYFRMTRDVSARLKYQGVPYAKPSLIHSLFLPALQGPGTKMSASIDESAIFMRDTPNQIKNKINKYAFSGGKVSVEEHRAQGGDTNVDVSFQYLRFFLEDDEELEKIRLAYEKGEMLTGELKAICIRELQKYVAGFQERRAKVDDKTVELFMAKRPLKWVGNPRAPVVVPVVTNGEPGEEKEEQGKMSKNQLKKLEKQKQVEAKKAQKAKEKEEQGAVKAVAA</sequence>
<dbReference type="GO" id="GO:0004830">
    <property type="term" value="F:tryptophan-tRNA ligase activity"/>
    <property type="evidence" value="ECO:0007669"/>
    <property type="project" value="UniProtKB-EC"/>
</dbReference>
<dbReference type="Pfam" id="PF00579">
    <property type="entry name" value="tRNA-synt_1b"/>
    <property type="match status" value="1"/>
</dbReference>
<evidence type="ECO:0000256" key="8">
    <source>
        <dbReference type="ARBA" id="ARBA00022840"/>
    </source>
</evidence>
<organism evidence="14 15">
    <name type="scientific">Canariomyces notabilis</name>
    <dbReference type="NCBI Taxonomy" id="2074819"/>
    <lineage>
        <taxon>Eukaryota</taxon>
        <taxon>Fungi</taxon>
        <taxon>Dikarya</taxon>
        <taxon>Ascomycota</taxon>
        <taxon>Pezizomycotina</taxon>
        <taxon>Sordariomycetes</taxon>
        <taxon>Sordariomycetidae</taxon>
        <taxon>Sordariales</taxon>
        <taxon>Chaetomiaceae</taxon>
        <taxon>Canariomyces</taxon>
    </lineage>
</organism>
<dbReference type="FunFam" id="1.10.240.10:FF:000003">
    <property type="entry name" value="Tryptophan--tRNA ligase, cytoplasmic"/>
    <property type="match status" value="1"/>
</dbReference>
<comment type="caution">
    <text evidence="14">The sequence shown here is derived from an EMBL/GenBank/DDBJ whole genome shotgun (WGS) entry which is preliminary data.</text>
</comment>
<evidence type="ECO:0000256" key="5">
    <source>
        <dbReference type="ARBA" id="ARBA00022490"/>
    </source>
</evidence>
<dbReference type="InterPro" id="IPR001412">
    <property type="entry name" value="aa-tRNA-synth_I_CS"/>
</dbReference>
<evidence type="ECO:0000256" key="11">
    <source>
        <dbReference type="ARBA" id="ARBA00030268"/>
    </source>
</evidence>
<reference evidence="14" key="2">
    <citation type="submission" date="2023-05" db="EMBL/GenBank/DDBJ databases">
        <authorList>
            <consortium name="Lawrence Berkeley National Laboratory"/>
            <person name="Steindorff A."/>
            <person name="Hensen N."/>
            <person name="Bonometti L."/>
            <person name="Westerberg I."/>
            <person name="Brannstrom I.O."/>
            <person name="Guillou S."/>
            <person name="Cros-Aarteil S."/>
            <person name="Calhoun S."/>
            <person name="Haridas S."/>
            <person name="Kuo A."/>
            <person name="Mondo S."/>
            <person name="Pangilinan J."/>
            <person name="Riley R."/>
            <person name="Labutti K."/>
            <person name="Andreopoulos B."/>
            <person name="Lipzen A."/>
            <person name="Chen C."/>
            <person name="Yanf M."/>
            <person name="Daum C."/>
            <person name="Ng V."/>
            <person name="Clum A."/>
            <person name="Ohm R."/>
            <person name="Martin F."/>
            <person name="Silar P."/>
            <person name="Natvig D."/>
            <person name="Lalanne C."/>
            <person name="Gautier V."/>
            <person name="Ament-Velasquez S.L."/>
            <person name="Kruys A."/>
            <person name="Hutchinson M.I."/>
            <person name="Powell A.J."/>
            <person name="Barry K."/>
            <person name="Miller A.N."/>
            <person name="Grigoriev I.V."/>
            <person name="Debuchy R."/>
            <person name="Gladieux P."/>
            <person name="Thoren M.H."/>
            <person name="Johannesson H."/>
        </authorList>
    </citation>
    <scope>NUCLEOTIDE SEQUENCE</scope>
    <source>
        <strain evidence="14">CBS 508.74</strain>
    </source>
</reference>
<evidence type="ECO:0000313" key="14">
    <source>
        <dbReference type="EMBL" id="KAK4114474.1"/>
    </source>
</evidence>
<dbReference type="AlphaFoldDB" id="A0AAN6YVG4"/>
<keyword evidence="5" id="KW-0963">Cytoplasm</keyword>
<dbReference type="PANTHER" id="PTHR10055">
    <property type="entry name" value="TRYPTOPHANYL-TRNA SYNTHETASE"/>
    <property type="match status" value="1"/>
</dbReference>
<evidence type="ECO:0000256" key="10">
    <source>
        <dbReference type="ARBA" id="ARBA00023146"/>
    </source>
</evidence>
<dbReference type="NCBIfam" id="TIGR00233">
    <property type="entry name" value="trpS"/>
    <property type="match status" value="1"/>
</dbReference>
<protein>
    <recommendedName>
        <fullName evidence="4">Tryptophan--tRNA ligase, cytoplasmic</fullName>
        <ecNumber evidence="3">6.1.1.2</ecNumber>
    </recommendedName>
    <alternativeName>
        <fullName evidence="11">Tryptophanyl-tRNA synthetase</fullName>
    </alternativeName>
</protein>
<evidence type="ECO:0000256" key="12">
    <source>
        <dbReference type="RuleBase" id="RU363036"/>
    </source>
</evidence>
<reference evidence="14" key="1">
    <citation type="journal article" date="2023" name="Mol. Phylogenet. Evol.">
        <title>Genome-scale phylogeny and comparative genomics of the fungal order Sordariales.</title>
        <authorList>
            <person name="Hensen N."/>
            <person name="Bonometti L."/>
            <person name="Westerberg I."/>
            <person name="Brannstrom I.O."/>
            <person name="Guillou S."/>
            <person name="Cros-Aarteil S."/>
            <person name="Calhoun S."/>
            <person name="Haridas S."/>
            <person name="Kuo A."/>
            <person name="Mondo S."/>
            <person name="Pangilinan J."/>
            <person name="Riley R."/>
            <person name="LaButti K."/>
            <person name="Andreopoulos B."/>
            <person name="Lipzen A."/>
            <person name="Chen C."/>
            <person name="Yan M."/>
            <person name="Daum C."/>
            <person name="Ng V."/>
            <person name="Clum A."/>
            <person name="Steindorff A."/>
            <person name="Ohm R.A."/>
            <person name="Martin F."/>
            <person name="Silar P."/>
            <person name="Natvig D.O."/>
            <person name="Lalanne C."/>
            <person name="Gautier V."/>
            <person name="Ament-Velasquez S.L."/>
            <person name="Kruys A."/>
            <person name="Hutchinson M.I."/>
            <person name="Powell A.J."/>
            <person name="Barry K."/>
            <person name="Miller A.N."/>
            <person name="Grigoriev I.V."/>
            <person name="Debuchy R."/>
            <person name="Gladieux P."/>
            <person name="Hiltunen Thoren M."/>
            <person name="Johannesson H."/>
        </authorList>
    </citation>
    <scope>NUCLEOTIDE SEQUENCE</scope>
    <source>
        <strain evidence="14">CBS 508.74</strain>
    </source>
</reference>
<keyword evidence="10 12" id="KW-0030">Aminoacyl-tRNA synthetase</keyword>
<evidence type="ECO:0000256" key="4">
    <source>
        <dbReference type="ARBA" id="ARBA00013782"/>
    </source>
</evidence>
<dbReference type="GO" id="GO:0006436">
    <property type="term" value="P:tryptophanyl-tRNA aminoacylation"/>
    <property type="evidence" value="ECO:0007669"/>
    <property type="project" value="InterPro"/>
</dbReference>
<keyword evidence="9 12" id="KW-0648">Protein biosynthesis</keyword>
<evidence type="ECO:0000256" key="3">
    <source>
        <dbReference type="ARBA" id="ARBA00013161"/>
    </source>
</evidence>
<dbReference type="Proteomes" id="UP001302812">
    <property type="component" value="Unassembled WGS sequence"/>
</dbReference>
<dbReference type="GO" id="GO:0005524">
    <property type="term" value="F:ATP binding"/>
    <property type="evidence" value="ECO:0007669"/>
    <property type="project" value="UniProtKB-KW"/>
</dbReference>
<comment type="similarity">
    <text evidence="2 12">Belongs to the class-I aminoacyl-tRNA synthetase family.</text>
</comment>
<dbReference type="RefSeq" id="XP_064672044.1">
    <property type="nucleotide sequence ID" value="XM_064814670.1"/>
</dbReference>
<keyword evidence="6 12" id="KW-0436">Ligase</keyword>
<comment type="subcellular location">
    <subcellularLocation>
        <location evidence="1">Cytoplasm</location>
    </subcellularLocation>
</comment>
<accession>A0AAN6YVG4</accession>
<evidence type="ECO:0000256" key="6">
    <source>
        <dbReference type="ARBA" id="ARBA00022598"/>
    </source>
</evidence>